<dbReference type="Proteomes" id="UP000095287">
    <property type="component" value="Unplaced"/>
</dbReference>
<keyword evidence="1" id="KW-1185">Reference proteome</keyword>
<dbReference type="AlphaFoldDB" id="A0A1I7ZYU5"/>
<evidence type="ECO:0000313" key="2">
    <source>
        <dbReference type="WBParaSite" id="L893_g31129.t1"/>
    </source>
</evidence>
<evidence type="ECO:0000313" key="1">
    <source>
        <dbReference type="Proteomes" id="UP000095287"/>
    </source>
</evidence>
<proteinExistence type="predicted"/>
<protein>
    <submittedName>
        <fullName evidence="2">ANK_REP_REGION domain-containing protein</fullName>
    </submittedName>
</protein>
<accession>A0A1I7ZYU5</accession>
<sequence>MFDRGKAKDAQALRDVVTSNRRGDRRTVGHLEVARRREERTLEVIWESIGSQRAREGWLDNGRAGRDDLWDGELWETAATGCFPEIGKVGDLEGRFMDRSA</sequence>
<reference evidence="2" key="1">
    <citation type="submission" date="2016-11" db="UniProtKB">
        <authorList>
            <consortium name="WormBaseParasite"/>
        </authorList>
    </citation>
    <scope>IDENTIFICATION</scope>
</reference>
<name>A0A1I7ZYU5_9BILA</name>
<dbReference type="WBParaSite" id="L893_g31129.t1">
    <property type="protein sequence ID" value="L893_g31129.t1"/>
    <property type="gene ID" value="L893_g31129"/>
</dbReference>
<organism evidence="1 2">
    <name type="scientific">Steinernema glaseri</name>
    <dbReference type="NCBI Taxonomy" id="37863"/>
    <lineage>
        <taxon>Eukaryota</taxon>
        <taxon>Metazoa</taxon>
        <taxon>Ecdysozoa</taxon>
        <taxon>Nematoda</taxon>
        <taxon>Chromadorea</taxon>
        <taxon>Rhabditida</taxon>
        <taxon>Tylenchina</taxon>
        <taxon>Panagrolaimomorpha</taxon>
        <taxon>Strongyloidoidea</taxon>
        <taxon>Steinernematidae</taxon>
        <taxon>Steinernema</taxon>
    </lineage>
</organism>